<evidence type="ECO:0000313" key="4">
    <source>
        <dbReference type="Proteomes" id="UP000807342"/>
    </source>
</evidence>
<proteinExistence type="predicted"/>
<feature type="domain" description="Ribonuclease H1 N-terminal" evidence="2">
    <location>
        <begin position="74"/>
        <end position="114"/>
    </location>
</feature>
<name>A0A9P5WXZ4_9AGAR</name>
<dbReference type="Pfam" id="PF01693">
    <property type="entry name" value="Cauli_VI"/>
    <property type="match status" value="1"/>
</dbReference>
<evidence type="ECO:0000259" key="2">
    <source>
        <dbReference type="Pfam" id="PF01693"/>
    </source>
</evidence>
<dbReference type="EMBL" id="MU152452">
    <property type="protein sequence ID" value="KAF9440537.1"/>
    <property type="molecule type" value="Genomic_DNA"/>
</dbReference>
<dbReference type="SUPFAM" id="SSF55658">
    <property type="entry name" value="L9 N-domain-like"/>
    <property type="match status" value="1"/>
</dbReference>
<dbReference type="Gene3D" id="3.40.970.10">
    <property type="entry name" value="Ribonuclease H1, N-terminal domain"/>
    <property type="match status" value="1"/>
</dbReference>
<dbReference type="InterPro" id="IPR009027">
    <property type="entry name" value="Ribosomal_bL9/RNase_H1_N"/>
</dbReference>
<comment type="caution">
    <text evidence="3">The sequence shown here is derived from an EMBL/GenBank/DDBJ whole genome shotgun (WGS) entry which is preliminary data.</text>
</comment>
<feature type="region of interest" description="Disordered" evidence="1">
    <location>
        <begin position="133"/>
        <end position="152"/>
    </location>
</feature>
<protein>
    <recommendedName>
        <fullName evidence="2">Ribonuclease H1 N-terminal domain-containing protein</fullName>
    </recommendedName>
</protein>
<dbReference type="InterPro" id="IPR011320">
    <property type="entry name" value="RNase_H1_N"/>
</dbReference>
<dbReference type="AlphaFoldDB" id="A0A9P5WXZ4"/>
<gene>
    <name evidence="3" type="ORF">P691DRAFT_767626</name>
</gene>
<dbReference type="InterPro" id="IPR037056">
    <property type="entry name" value="RNase_H1_N_sf"/>
</dbReference>
<keyword evidence="4" id="KW-1185">Reference proteome</keyword>
<sequence length="152" mass="17185">MTPDNHCLGGFSDSAPVYPVSPRLVKELSKHDREALTAREWEKPHIIMTSDTGETMSDTDTTTNGDVISIIATYVVYYGCKMGIFREWVEVEKYMKGFRPGNYECFSSVPAAWQAWSNTLTKRAWGLPELMVHTDENNGDEKDDSEPLITPM</sequence>
<dbReference type="Proteomes" id="UP000807342">
    <property type="component" value="Unassembled WGS sequence"/>
</dbReference>
<evidence type="ECO:0000313" key="3">
    <source>
        <dbReference type="EMBL" id="KAF9440537.1"/>
    </source>
</evidence>
<reference evidence="3" key="1">
    <citation type="submission" date="2020-11" db="EMBL/GenBank/DDBJ databases">
        <authorList>
            <consortium name="DOE Joint Genome Institute"/>
            <person name="Ahrendt S."/>
            <person name="Riley R."/>
            <person name="Andreopoulos W."/>
            <person name="Labutti K."/>
            <person name="Pangilinan J."/>
            <person name="Ruiz-Duenas F.J."/>
            <person name="Barrasa J.M."/>
            <person name="Sanchez-Garcia M."/>
            <person name="Camarero S."/>
            <person name="Miyauchi S."/>
            <person name="Serrano A."/>
            <person name="Linde D."/>
            <person name="Babiker R."/>
            <person name="Drula E."/>
            <person name="Ayuso-Fernandez I."/>
            <person name="Pacheco R."/>
            <person name="Padilla G."/>
            <person name="Ferreira P."/>
            <person name="Barriuso J."/>
            <person name="Kellner H."/>
            <person name="Castanera R."/>
            <person name="Alfaro M."/>
            <person name="Ramirez L."/>
            <person name="Pisabarro A.G."/>
            <person name="Kuo A."/>
            <person name="Tritt A."/>
            <person name="Lipzen A."/>
            <person name="He G."/>
            <person name="Yan M."/>
            <person name="Ng V."/>
            <person name="Cullen D."/>
            <person name="Martin F."/>
            <person name="Rosso M.-N."/>
            <person name="Henrissat B."/>
            <person name="Hibbett D."/>
            <person name="Martinez A.T."/>
            <person name="Grigoriev I.V."/>
        </authorList>
    </citation>
    <scope>NUCLEOTIDE SEQUENCE</scope>
    <source>
        <strain evidence="3">MF-IS2</strain>
    </source>
</reference>
<evidence type="ECO:0000256" key="1">
    <source>
        <dbReference type="SAM" id="MobiDB-lite"/>
    </source>
</evidence>
<organism evidence="3 4">
    <name type="scientific">Macrolepiota fuliginosa MF-IS2</name>
    <dbReference type="NCBI Taxonomy" id="1400762"/>
    <lineage>
        <taxon>Eukaryota</taxon>
        <taxon>Fungi</taxon>
        <taxon>Dikarya</taxon>
        <taxon>Basidiomycota</taxon>
        <taxon>Agaricomycotina</taxon>
        <taxon>Agaricomycetes</taxon>
        <taxon>Agaricomycetidae</taxon>
        <taxon>Agaricales</taxon>
        <taxon>Agaricineae</taxon>
        <taxon>Agaricaceae</taxon>
        <taxon>Macrolepiota</taxon>
    </lineage>
</organism>
<accession>A0A9P5WXZ4</accession>